<gene>
    <name evidence="1" type="ORF">FNW02_32475</name>
</gene>
<sequence length="66" mass="7538">MTDIPSGQMTWRPPGSSECALHLRHNASEPWRSYKDFPQYLVPDPPGFSEGYATFLALLKLNWQSL</sequence>
<protein>
    <submittedName>
        <fullName evidence="1">Uncharacterized protein</fullName>
    </submittedName>
</protein>
<dbReference type="EMBL" id="VJXY01000063">
    <property type="protein sequence ID" value="MBD6620375.1"/>
    <property type="molecule type" value="Genomic_DNA"/>
</dbReference>
<evidence type="ECO:0000313" key="1">
    <source>
        <dbReference type="EMBL" id="MBD6620375.1"/>
    </source>
</evidence>
<comment type="caution">
    <text evidence="1">The sequence shown here is derived from an EMBL/GenBank/DDBJ whole genome shotgun (WGS) entry which is preliminary data.</text>
</comment>
<organism evidence="1 2">
    <name type="scientific">Komarekiella delphini-convector SJRDD-AB1</name>
    <dbReference type="NCBI Taxonomy" id="2593771"/>
    <lineage>
        <taxon>Bacteria</taxon>
        <taxon>Bacillati</taxon>
        <taxon>Cyanobacteriota</taxon>
        <taxon>Cyanophyceae</taxon>
        <taxon>Nostocales</taxon>
        <taxon>Nostocaceae</taxon>
        <taxon>Komarekiella</taxon>
        <taxon>Komarekiella delphini-convector</taxon>
    </lineage>
</organism>
<dbReference type="Proteomes" id="UP001165986">
    <property type="component" value="Unassembled WGS sequence"/>
</dbReference>
<reference evidence="1" key="1">
    <citation type="submission" date="2019-07" db="EMBL/GenBank/DDBJ databases">
        <title>Toxilogical consequences of a new and cryptic species of cyanobacteria (Komarekiella delphini-convector) recovered from the epidermis of a bottlenose dolphin and 1500 ft. in the air.</title>
        <authorList>
            <person name="Brown A.O."/>
            <person name="Dvorak P."/>
            <person name="Villanueva C.D."/>
            <person name="Foss A.J."/>
            <person name="Garvey A.D."/>
            <person name="Gibson Q.A."/>
            <person name="Johansen J.R."/>
            <person name="Casamatta D.A."/>
        </authorList>
    </citation>
    <scope>NUCLEOTIDE SEQUENCE</scope>
    <source>
        <strain evidence="1">SJRDD-AB1</strain>
    </source>
</reference>
<keyword evidence="2" id="KW-1185">Reference proteome</keyword>
<dbReference type="RefSeq" id="WP_191761625.1">
    <property type="nucleotide sequence ID" value="NZ_VJXY01000063.1"/>
</dbReference>
<name>A0AA40T479_9NOST</name>
<accession>A0AA40T479</accession>
<evidence type="ECO:0000313" key="2">
    <source>
        <dbReference type="Proteomes" id="UP001165986"/>
    </source>
</evidence>
<dbReference type="AlphaFoldDB" id="A0AA40T479"/>
<proteinExistence type="predicted"/>